<comment type="caution">
    <text evidence="5">The sequence shown here is derived from an EMBL/GenBank/DDBJ whole genome shotgun (WGS) entry which is preliminary data.</text>
</comment>
<dbReference type="EMBL" id="VWXL01000073">
    <property type="protein sequence ID" value="MVB11761.1"/>
    <property type="molecule type" value="Genomic_DNA"/>
</dbReference>
<dbReference type="AlphaFoldDB" id="A0A6N8I0V7"/>
<accession>A0A6N8I0V7</accession>
<evidence type="ECO:0000256" key="3">
    <source>
        <dbReference type="ARBA" id="ARBA00022840"/>
    </source>
</evidence>
<comment type="similarity">
    <text evidence="1">Belongs to the IS21/IS1162 putative ATP-binding protein family.</text>
</comment>
<dbReference type="GO" id="GO:0005524">
    <property type="term" value="F:ATP binding"/>
    <property type="evidence" value="ECO:0007669"/>
    <property type="project" value="UniProtKB-KW"/>
</dbReference>
<dbReference type="PIRSF" id="PIRSF003073">
    <property type="entry name" value="DNAC_TnpB_IstB"/>
    <property type="match status" value="1"/>
</dbReference>
<reference evidence="5 6" key="1">
    <citation type="submission" date="2019-09" db="EMBL/GenBank/DDBJ databases">
        <title>Genome sequence of Clostridium sp. EA1.</title>
        <authorList>
            <person name="Poehlein A."/>
            <person name="Bengelsdorf F.R."/>
            <person name="Daniel R."/>
        </authorList>
    </citation>
    <scope>NUCLEOTIDE SEQUENCE [LARGE SCALE GENOMIC DNA]</scope>
    <source>
        <strain evidence="5 6">EA1</strain>
    </source>
</reference>
<keyword evidence="2" id="KW-0547">Nucleotide-binding</keyword>
<dbReference type="Gene3D" id="3.40.50.300">
    <property type="entry name" value="P-loop containing nucleotide triphosphate hydrolases"/>
    <property type="match status" value="1"/>
</dbReference>
<dbReference type="InterPro" id="IPR027417">
    <property type="entry name" value="P-loop_NTPase"/>
</dbReference>
<gene>
    <name evidence="5" type="ORF">CAFE_24860</name>
</gene>
<keyword evidence="6" id="KW-1185">Reference proteome</keyword>
<dbReference type="InterPro" id="IPR002611">
    <property type="entry name" value="IstB_ATP-bd"/>
</dbReference>
<proteinExistence type="inferred from homology"/>
<sequence length="251" mass="28739">MSVDPVQEQIRLYAKQLRLPTFGRYPDILRKARPDARFEELLLELMKAETAQRQENQNRKRLRTAGFPYTKTLDELDLSRYDGNLSELFLNELASCKFISEKKNVVMIGNPGRGKTHMAIGLGLKACALGMSVLFKNAATLSTELTEAKDNYVLGKLEKRIRQADLLILDEMSYVRFDRFQSELLFKAVSDRSERGSIIVTTNLPFSQWTELFENTAMVAALVDRLTFKSYVLDMNGDSYRLDQTLKAHHS</sequence>
<protein>
    <submittedName>
        <fullName evidence="5">Insertion sequence IS5376 putative ATP-binding protein</fullName>
    </submittedName>
</protein>
<dbReference type="Pfam" id="PF01695">
    <property type="entry name" value="IstB_IS21"/>
    <property type="match status" value="1"/>
</dbReference>
<dbReference type="PANTHER" id="PTHR30050">
    <property type="entry name" value="CHROMOSOMAL REPLICATION INITIATOR PROTEIN DNAA"/>
    <property type="match status" value="1"/>
</dbReference>
<dbReference type="RefSeq" id="WP_156990851.1">
    <property type="nucleotide sequence ID" value="NZ_VWXL01000073.1"/>
</dbReference>
<organism evidence="5 6">
    <name type="scientific">Caproicibacter fermentans</name>
    <dbReference type="NCBI Taxonomy" id="2576756"/>
    <lineage>
        <taxon>Bacteria</taxon>
        <taxon>Bacillati</taxon>
        <taxon>Bacillota</taxon>
        <taxon>Clostridia</taxon>
        <taxon>Eubacteriales</taxon>
        <taxon>Acutalibacteraceae</taxon>
        <taxon>Caproicibacter</taxon>
    </lineage>
</organism>
<dbReference type="Proteomes" id="UP000469440">
    <property type="component" value="Unassembled WGS sequence"/>
</dbReference>
<dbReference type="InterPro" id="IPR047661">
    <property type="entry name" value="IstB"/>
</dbReference>
<dbReference type="NCBIfam" id="NF038214">
    <property type="entry name" value="IS21_help_AAA"/>
    <property type="match status" value="1"/>
</dbReference>
<dbReference type="SUPFAM" id="SSF52540">
    <property type="entry name" value="P-loop containing nucleoside triphosphate hydrolases"/>
    <property type="match status" value="1"/>
</dbReference>
<evidence type="ECO:0000259" key="4">
    <source>
        <dbReference type="SMART" id="SM00382"/>
    </source>
</evidence>
<evidence type="ECO:0000313" key="5">
    <source>
        <dbReference type="EMBL" id="MVB11761.1"/>
    </source>
</evidence>
<keyword evidence="3 5" id="KW-0067">ATP-binding</keyword>
<evidence type="ECO:0000256" key="1">
    <source>
        <dbReference type="ARBA" id="ARBA00008059"/>
    </source>
</evidence>
<name>A0A6N8I0V7_9FIRM</name>
<dbReference type="PANTHER" id="PTHR30050:SF4">
    <property type="entry name" value="ATP-BINDING PROTEIN RV3427C IN INSERTION SEQUENCE-RELATED"/>
    <property type="match status" value="1"/>
</dbReference>
<evidence type="ECO:0000313" key="6">
    <source>
        <dbReference type="Proteomes" id="UP000469440"/>
    </source>
</evidence>
<dbReference type="GO" id="GO:0006260">
    <property type="term" value="P:DNA replication"/>
    <property type="evidence" value="ECO:0007669"/>
    <property type="project" value="TreeGrafter"/>
</dbReference>
<dbReference type="InterPro" id="IPR028350">
    <property type="entry name" value="DNAC/IstB-like"/>
</dbReference>
<dbReference type="InterPro" id="IPR003593">
    <property type="entry name" value="AAA+_ATPase"/>
</dbReference>
<feature type="domain" description="AAA+ ATPase" evidence="4">
    <location>
        <begin position="101"/>
        <end position="236"/>
    </location>
</feature>
<dbReference type="OrthoDB" id="9776217at2"/>
<dbReference type="SMART" id="SM00382">
    <property type="entry name" value="AAA"/>
    <property type="match status" value="1"/>
</dbReference>
<evidence type="ECO:0000256" key="2">
    <source>
        <dbReference type="ARBA" id="ARBA00022741"/>
    </source>
</evidence>